<dbReference type="PANTHER" id="PTHR16231:SF4">
    <property type="entry name" value="COMM DOMAIN-CONTAINING PROTEIN 4"/>
    <property type="match status" value="1"/>
</dbReference>
<evidence type="ECO:0008006" key="3">
    <source>
        <dbReference type="Google" id="ProtNLM"/>
    </source>
</evidence>
<dbReference type="PANTHER" id="PTHR16231">
    <property type="entry name" value="COMM DOMAIN-CONTAINING PROTEIN 4-8 FAMILY MEMBER"/>
    <property type="match status" value="1"/>
</dbReference>
<evidence type="ECO:0000313" key="2">
    <source>
        <dbReference type="Proteomes" id="UP001168990"/>
    </source>
</evidence>
<organism evidence="1 2">
    <name type="scientific">Microctonus aethiopoides</name>
    <dbReference type="NCBI Taxonomy" id="144406"/>
    <lineage>
        <taxon>Eukaryota</taxon>
        <taxon>Metazoa</taxon>
        <taxon>Ecdysozoa</taxon>
        <taxon>Arthropoda</taxon>
        <taxon>Hexapoda</taxon>
        <taxon>Insecta</taxon>
        <taxon>Pterygota</taxon>
        <taxon>Neoptera</taxon>
        <taxon>Endopterygota</taxon>
        <taxon>Hymenoptera</taxon>
        <taxon>Apocrita</taxon>
        <taxon>Ichneumonoidea</taxon>
        <taxon>Braconidae</taxon>
        <taxon>Euphorinae</taxon>
        <taxon>Microctonus</taxon>
    </lineage>
</organism>
<keyword evidence="2" id="KW-1185">Reference proteome</keyword>
<dbReference type="Pfam" id="PF21672">
    <property type="entry name" value="COMM_HN"/>
    <property type="match status" value="1"/>
</dbReference>
<dbReference type="Proteomes" id="UP001168990">
    <property type="component" value="Unassembled WGS sequence"/>
</dbReference>
<dbReference type="InterPro" id="IPR047155">
    <property type="entry name" value="COMMD4/6/7/8"/>
</dbReference>
<proteinExistence type="predicted"/>
<name>A0AA39C499_9HYME</name>
<protein>
    <recommendedName>
        <fullName evidence="3">COMM domain-containing protein 4</fullName>
    </recommendedName>
</protein>
<comment type="caution">
    <text evidence="1">The sequence shown here is derived from an EMBL/GenBank/DDBJ whole genome shotgun (WGS) entry which is preliminary data.</text>
</comment>
<sequence>MRFRFLGDGDCPDWFLAEINTLSRMTSIKMKLLGQLVVKSFINDGELDEDKIKKLAQDTKLEFLDAKAAVMALELMLTSSARYGVNATDLCNELQQLGLPREHGVAIGRLYTDYYSRILDCLTARSLRLNRLSSVEIISGEKKERDSSPFIKLSLKLKKLDDTESNVFINVARENIFVLLEEMKKARAIMNDF</sequence>
<reference evidence="1" key="2">
    <citation type="submission" date="2023-03" db="EMBL/GenBank/DDBJ databases">
        <authorList>
            <person name="Inwood S.N."/>
            <person name="Skelly J.G."/>
            <person name="Guhlin J."/>
            <person name="Harrop T.W.R."/>
            <person name="Goldson S.G."/>
            <person name="Dearden P.K."/>
        </authorList>
    </citation>
    <scope>NUCLEOTIDE SEQUENCE</scope>
    <source>
        <strain evidence="1">Irish</strain>
        <tissue evidence="1">Whole body</tissue>
    </source>
</reference>
<accession>A0AA39C499</accession>
<evidence type="ECO:0000313" key="1">
    <source>
        <dbReference type="EMBL" id="KAK0157563.1"/>
    </source>
</evidence>
<gene>
    <name evidence="1" type="ORF">PV328_011292</name>
</gene>
<dbReference type="EMBL" id="JAQQBS010001425">
    <property type="protein sequence ID" value="KAK0157563.1"/>
    <property type="molecule type" value="Genomic_DNA"/>
</dbReference>
<reference evidence="1" key="1">
    <citation type="journal article" date="2023" name="bioRxiv">
        <title>Scaffold-level genome assemblies of two parasitoid biocontrol wasps reveal the parthenogenesis mechanism and an associated novel virus.</title>
        <authorList>
            <person name="Inwood S."/>
            <person name="Skelly J."/>
            <person name="Guhlin J."/>
            <person name="Harrop T."/>
            <person name="Goldson S."/>
            <person name="Dearden P."/>
        </authorList>
    </citation>
    <scope>NUCLEOTIDE SEQUENCE</scope>
    <source>
        <strain evidence="1">Irish</strain>
        <tissue evidence="1">Whole body</tissue>
    </source>
</reference>
<dbReference type="AlphaFoldDB" id="A0AA39C499"/>